<dbReference type="PATRIC" id="fig|1392540.3.peg.2174"/>
<dbReference type="RefSeq" id="WP_023273864.1">
    <property type="nucleotide sequence ID" value="NZ_KI530735.1"/>
</dbReference>
<keyword evidence="2" id="KW-1185">Reference proteome</keyword>
<dbReference type="Proteomes" id="UP000023785">
    <property type="component" value="Unassembled WGS sequence"/>
</dbReference>
<dbReference type="EMBL" id="AYER01000009">
    <property type="protein sequence ID" value="ESK37818.1"/>
    <property type="molecule type" value="Genomic_DNA"/>
</dbReference>
<accession>V2T5V7</accession>
<evidence type="ECO:0000313" key="2">
    <source>
        <dbReference type="Proteomes" id="UP000023785"/>
    </source>
</evidence>
<proteinExistence type="predicted"/>
<protein>
    <submittedName>
        <fullName evidence="1">Uncharacterized protein</fullName>
    </submittedName>
</protein>
<dbReference type="AlphaFoldDB" id="V2T5V7"/>
<gene>
    <name evidence="1" type="ORF">P256_02254</name>
</gene>
<evidence type="ECO:0000313" key="1">
    <source>
        <dbReference type="EMBL" id="ESK37818.1"/>
    </source>
</evidence>
<reference evidence="1 2" key="1">
    <citation type="submission" date="2013-10" db="EMBL/GenBank/DDBJ databases">
        <title>The Genome Sequence of Acinetobacter nectaris CIP 110549.</title>
        <authorList>
            <consortium name="The Broad Institute Genomics Platform"/>
            <consortium name="The Broad Institute Genome Sequencing Center for Infectious Disease"/>
            <person name="Cerqueira G."/>
            <person name="Feldgarden M."/>
            <person name="Courvalin P."/>
            <person name="Grillot-Courvalin C."/>
            <person name="Clermont D."/>
            <person name="Rocha E."/>
            <person name="Yoon E.-J."/>
            <person name="Nemec A."/>
            <person name="Young S.K."/>
            <person name="Zeng Q."/>
            <person name="Gargeya S."/>
            <person name="Fitzgerald M."/>
            <person name="Abouelleil A."/>
            <person name="Alvarado L."/>
            <person name="Berlin A.M."/>
            <person name="Chapman S.B."/>
            <person name="Gainer-Dewar J."/>
            <person name="Goldberg J."/>
            <person name="Gnerre S."/>
            <person name="Griggs A."/>
            <person name="Gujja S."/>
            <person name="Hansen M."/>
            <person name="Howarth C."/>
            <person name="Imamovic A."/>
            <person name="Ireland A."/>
            <person name="Larimer J."/>
            <person name="McCowan C."/>
            <person name="Murphy C."/>
            <person name="Pearson M."/>
            <person name="Poon T.W."/>
            <person name="Priest M."/>
            <person name="Roberts A."/>
            <person name="Saif S."/>
            <person name="Shea T."/>
            <person name="Sykes S."/>
            <person name="Wortman J."/>
            <person name="Nusbaum C."/>
            <person name="Birren B."/>
        </authorList>
    </citation>
    <scope>NUCLEOTIDE SEQUENCE [LARGE SCALE GENOMIC DNA]</scope>
    <source>
        <strain evidence="1 2">CIP 110549</strain>
    </source>
</reference>
<comment type="caution">
    <text evidence="1">The sequence shown here is derived from an EMBL/GenBank/DDBJ whole genome shotgun (WGS) entry which is preliminary data.</text>
</comment>
<dbReference type="HOGENOM" id="CLU_2535002_0_0_6"/>
<sequence length="83" mass="9333">MKNVKDIFATSSTFSASTAFTHTCEDIYKEHHSHISLQKLANLNPIHQPNVITTDPHAIQYHLNGALHGMDTQGYIPKQVTLY</sequence>
<organism evidence="1 2">
    <name type="scientific">Acinetobacter nectaris CIP 110549</name>
    <dbReference type="NCBI Taxonomy" id="1392540"/>
    <lineage>
        <taxon>Bacteria</taxon>
        <taxon>Pseudomonadati</taxon>
        <taxon>Pseudomonadota</taxon>
        <taxon>Gammaproteobacteria</taxon>
        <taxon>Moraxellales</taxon>
        <taxon>Moraxellaceae</taxon>
        <taxon>Acinetobacter</taxon>
    </lineage>
</organism>
<name>V2T5V7_9GAMM</name>